<evidence type="ECO:0000313" key="2">
    <source>
        <dbReference type="EMBL" id="RAY17126.1"/>
    </source>
</evidence>
<sequence>MTTQYTLWRKSSRSEPNGSCVELARSNRGTIGVRDSKAGDTSPILEFSPSEWAAFIRALYQN</sequence>
<protein>
    <submittedName>
        <fullName evidence="2">DUF397 domain-containing protein</fullName>
    </submittedName>
</protein>
<evidence type="ECO:0000259" key="1">
    <source>
        <dbReference type="Pfam" id="PF04149"/>
    </source>
</evidence>
<reference evidence="2 3" key="1">
    <citation type="submission" date="2018-06" db="EMBL/GenBank/DDBJ databases">
        <title>Actinomadura craniellae sp. nov. isolated from marine sponge Craniella sp.</title>
        <authorList>
            <person name="Li L."/>
            <person name="Xu Q.H."/>
            <person name="Lin H.W."/>
            <person name="Lu Y.H."/>
        </authorList>
    </citation>
    <scope>NUCLEOTIDE SEQUENCE [LARGE SCALE GENOMIC DNA]</scope>
    <source>
        <strain evidence="2 3">LHW63021</strain>
    </source>
</reference>
<keyword evidence="3" id="KW-1185">Reference proteome</keyword>
<dbReference type="OrthoDB" id="3482506at2"/>
<accession>A0A365HDX6</accession>
<name>A0A365HDX6_9ACTN</name>
<gene>
    <name evidence="2" type="ORF">DPM19_02915</name>
</gene>
<organism evidence="2 3">
    <name type="scientific">Actinomadura craniellae</name>
    <dbReference type="NCBI Taxonomy" id="2231787"/>
    <lineage>
        <taxon>Bacteria</taxon>
        <taxon>Bacillati</taxon>
        <taxon>Actinomycetota</taxon>
        <taxon>Actinomycetes</taxon>
        <taxon>Streptosporangiales</taxon>
        <taxon>Thermomonosporaceae</taxon>
        <taxon>Actinomadura</taxon>
    </lineage>
</organism>
<dbReference type="RefSeq" id="WP_111863181.1">
    <property type="nucleotide sequence ID" value="NZ_QLYX01000001.1"/>
</dbReference>
<feature type="domain" description="DUF397" evidence="1">
    <location>
        <begin position="8"/>
        <end position="59"/>
    </location>
</feature>
<evidence type="ECO:0000313" key="3">
    <source>
        <dbReference type="Proteomes" id="UP000251891"/>
    </source>
</evidence>
<dbReference type="AlphaFoldDB" id="A0A365HDX6"/>
<comment type="caution">
    <text evidence="2">The sequence shown here is derived from an EMBL/GenBank/DDBJ whole genome shotgun (WGS) entry which is preliminary data.</text>
</comment>
<proteinExistence type="predicted"/>
<dbReference type="EMBL" id="QLYX01000001">
    <property type="protein sequence ID" value="RAY17126.1"/>
    <property type="molecule type" value="Genomic_DNA"/>
</dbReference>
<dbReference type="InterPro" id="IPR007278">
    <property type="entry name" value="DUF397"/>
</dbReference>
<dbReference type="Proteomes" id="UP000251891">
    <property type="component" value="Unassembled WGS sequence"/>
</dbReference>
<dbReference type="Pfam" id="PF04149">
    <property type="entry name" value="DUF397"/>
    <property type="match status" value="1"/>
</dbReference>